<dbReference type="EMBL" id="MTBD01000037">
    <property type="protein sequence ID" value="PRP68802.1"/>
    <property type="molecule type" value="Genomic_DNA"/>
</dbReference>
<evidence type="ECO:0000256" key="4">
    <source>
        <dbReference type="RuleBase" id="RU004003"/>
    </source>
</evidence>
<dbReference type="PANTHER" id="PTHR30332">
    <property type="entry name" value="PROBABLE GENERAL SECRETION PATHWAY PROTEIN D"/>
    <property type="match status" value="1"/>
</dbReference>
<dbReference type="RefSeq" id="WP_146131873.1">
    <property type="nucleotide sequence ID" value="NZ_MTBD01000037.1"/>
</dbReference>
<accession>A0A2S9WZA3</accession>
<protein>
    <recommendedName>
        <fullName evidence="7">Type II/III secretion system secretin-like domain-containing protein</fullName>
    </recommendedName>
</protein>
<dbReference type="OrthoDB" id="9779724at2"/>
<gene>
    <name evidence="8" type="ORF">BUE93_20360</name>
</gene>
<dbReference type="InterPro" id="IPR050810">
    <property type="entry name" value="Bact_Secretion_Sys_Channel"/>
</dbReference>
<dbReference type="GO" id="GO:0009306">
    <property type="term" value="P:protein secretion"/>
    <property type="evidence" value="ECO:0007669"/>
    <property type="project" value="InterPro"/>
</dbReference>
<dbReference type="Proteomes" id="UP000239469">
    <property type="component" value="Unassembled WGS sequence"/>
</dbReference>
<keyword evidence="2 6" id="KW-0732">Signal</keyword>
<dbReference type="InterPro" id="IPR004846">
    <property type="entry name" value="T2SS/T3SS_dom"/>
</dbReference>
<feature type="compositionally biased region" description="Gly residues" evidence="5">
    <location>
        <begin position="175"/>
        <end position="188"/>
    </location>
</feature>
<sequence>MINKWKPMVLVCLLAGCAAPAKEQVKNRLQQGIDEASRPRVEAKLVETAKPYLRAQSADYNRPAGGGVTLSVERAPMLATLRSLAQQAGYELSVTGALNSQAPVSVSFRQLDAESALREVSFAGGAVAIVDKTRHIVTIAPEGLYTFRIPVGVLKTKKVESSVTNSLGSSASGSGSEGGGSGGGGGSNATGDNAVVTVAGEHGYTVEAVVNHLRNILSEGASVSANTQVGVISVRGKAMDLRRARDFIETWLRDASTVVEVETTVLDVGLTDQFQFGIDWTKVLSGDTVGTVGITNAGLVENPSFSATLTRGSIKTVINALQQYTDVNVTVSEQARANNHSAQILTNAKQVPYLPSVTTNTTSNGGTSATVQASGSLAFTMEGSTFAVIPHVISNQYVDLTLVPLVARIDKWETFSLPGGTELKGPYRPVTSGYLNTTVETGRTVIIASSHAGTANKVRQGVPGLMNIPALGELAQGRNSRDEQRATVVLVRTHIVPAPRVDALIGESL</sequence>
<dbReference type="PROSITE" id="PS51257">
    <property type="entry name" value="PROKAR_LIPOPROTEIN"/>
    <property type="match status" value="1"/>
</dbReference>
<organism evidence="8 9">
    <name type="scientific">Chromobacterium amazonense</name>
    <dbReference type="NCBI Taxonomy" id="1382803"/>
    <lineage>
        <taxon>Bacteria</taxon>
        <taxon>Pseudomonadati</taxon>
        <taxon>Pseudomonadota</taxon>
        <taxon>Betaproteobacteria</taxon>
        <taxon>Neisseriales</taxon>
        <taxon>Chromobacteriaceae</taxon>
        <taxon>Chromobacterium</taxon>
    </lineage>
</organism>
<evidence type="ECO:0000313" key="8">
    <source>
        <dbReference type="EMBL" id="PRP68802.1"/>
    </source>
</evidence>
<evidence type="ECO:0000256" key="1">
    <source>
        <dbReference type="ARBA" id="ARBA00004370"/>
    </source>
</evidence>
<evidence type="ECO:0000259" key="7">
    <source>
        <dbReference type="Pfam" id="PF00263"/>
    </source>
</evidence>
<dbReference type="GO" id="GO:0015627">
    <property type="term" value="C:type II protein secretion system complex"/>
    <property type="evidence" value="ECO:0007669"/>
    <property type="project" value="TreeGrafter"/>
</dbReference>
<evidence type="ECO:0000256" key="3">
    <source>
        <dbReference type="ARBA" id="ARBA00023136"/>
    </source>
</evidence>
<evidence type="ECO:0000256" key="6">
    <source>
        <dbReference type="SAM" id="SignalP"/>
    </source>
</evidence>
<dbReference type="GO" id="GO:0016020">
    <property type="term" value="C:membrane"/>
    <property type="evidence" value="ECO:0007669"/>
    <property type="project" value="UniProtKB-SubCell"/>
</dbReference>
<dbReference type="AlphaFoldDB" id="A0A2S9WZA3"/>
<evidence type="ECO:0000313" key="9">
    <source>
        <dbReference type="Proteomes" id="UP000239469"/>
    </source>
</evidence>
<evidence type="ECO:0000256" key="5">
    <source>
        <dbReference type="SAM" id="MobiDB-lite"/>
    </source>
</evidence>
<comment type="caution">
    <text evidence="8">The sequence shown here is derived from an EMBL/GenBank/DDBJ whole genome shotgun (WGS) entry which is preliminary data.</text>
</comment>
<evidence type="ECO:0000256" key="2">
    <source>
        <dbReference type="ARBA" id="ARBA00022729"/>
    </source>
</evidence>
<proteinExistence type="inferred from homology"/>
<feature type="compositionally biased region" description="Low complexity" evidence="5">
    <location>
        <begin position="164"/>
        <end position="174"/>
    </location>
</feature>
<comment type="subcellular location">
    <subcellularLocation>
        <location evidence="1">Membrane</location>
    </subcellularLocation>
</comment>
<dbReference type="Pfam" id="PF00263">
    <property type="entry name" value="Secretin"/>
    <property type="match status" value="1"/>
</dbReference>
<feature type="signal peptide" evidence="6">
    <location>
        <begin position="1"/>
        <end position="21"/>
    </location>
</feature>
<name>A0A2S9WZA3_9NEIS</name>
<comment type="similarity">
    <text evidence="4">Belongs to the bacterial secretin family.</text>
</comment>
<keyword evidence="3" id="KW-0472">Membrane</keyword>
<feature type="chain" id="PRO_5015603352" description="Type II/III secretion system secretin-like domain-containing protein" evidence="6">
    <location>
        <begin position="22"/>
        <end position="509"/>
    </location>
</feature>
<reference evidence="8 9" key="1">
    <citation type="submission" date="2017-01" db="EMBL/GenBank/DDBJ databases">
        <title>New insights into the genetic diversity of Chromobacterium isolated from tropical freshwater lake.</title>
        <authorList>
            <person name="Santos A.B."/>
            <person name="Nascimento A.M."/>
            <person name="Da Silva P.C."/>
        </authorList>
    </citation>
    <scope>NUCLEOTIDE SEQUENCE [LARGE SCALE GENOMIC DNA]</scope>
    <source>
        <strain evidence="8 9">56AF</strain>
    </source>
</reference>
<feature type="domain" description="Type II/III secretion system secretin-like" evidence="7">
    <location>
        <begin position="320"/>
        <end position="496"/>
    </location>
</feature>
<dbReference type="PANTHER" id="PTHR30332:SF24">
    <property type="entry name" value="SECRETIN GSPD-RELATED"/>
    <property type="match status" value="1"/>
</dbReference>
<feature type="region of interest" description="Disordered" evidence="5">
    <location>
        <begin position="164"/>
        <end position="189"/>
    </location>
</feature>